<dbReference type="Proteomes" id="UP000202511">
    <property type="component" value="Segment"/>
</dbReference>
<dbReference type="Pfam" id="PF02493">
    <property type="entry name" value="MORN"/>
    <property type="match status" value="12"/>
</dbReference>
<reference evidence="4 5" key="1">
    <citation type="journal article" date="2015" name="Parasitol. Res.">
        <title>Viruses in close associations with free-living amoebae.</title>
        <authorList>
            <person name="Scheid P."/>
        </authorList>
    </citation>
    <scope>NUCLEOTIDE SEQUENCE [LARGE SCALE GENOMIC DNA]</scope>
    <source>
        <strain evidence="4">KlaHel</strain>
    </source>
</reference>
<keyword evidence="1" id="KW-0677">Repeat</keyword>
<dbReference type="SUPFAM" id="SSF81383">
    <property type="entry name" value="F-box domain"/>
    <property type="match status" value="1"/>
</dbReference>
<dbReference type="Pfam" id="PF12937">
    <property type="entry name" value="F-box-like"/>
    <property type="match status" value="1"/>
</dbReference>
<evidence type="ECO:0000313" key="5">
    <source>
        <dbReference type="Proteomes" id="UP000202511"/>
    </source>
</evidence>
<evidence type="ECO:0000259" key="3">
    <source>
        <dbReference type="Pfam" id="PF12937"/>
    </source>
</evidence>
<dbReference type="InterPro" id="IPR001810">
    <property type="entry name" value="F-box_dom"/>
</dbReference>
<dbReference type="RefSeq" id="YP_009119596.1">
    <property type="nucleotide sequence ID" value="NC_026440.1"/>
</dbReference>
<dbReference type="EMBL" id="KP136319">
    <property type="protein sequence ID" value="AJF97361.1"/>
    <property type="molecule type" value="Genomic_DNA"/>
</dbReference>
<evidence type="ECO:0000313" key="4">
    <source>
        <dbReference type="EMBL" id="AJF97361.1"/>
    </source>
</evidence>
<dbReference type="PANTHER" id="PTHR23084:SF263">
    <property type="entry name" value="MORN REPEAT-CONTAINING PROTEIN 1"/>
    <property type="match status" value="1"/>
</dbReference>
<sequence>MTGGRQLFCRRQTIRRPPFFSLPKPVFRHWQHTNIICTGRIFAAACCAPRTMKRGNGDLNEDSAMADRPLVSKKKPRPDTDHTEMSDSLFGRLPDELILHILMLTDDVGAIAAWSLTSRHHYDLAADQSLWRHLSSTHFGPPLHEPPWPEGVDWRWIYRTQSHPARPEGADVGAVWVKCGRRVYWGDVVDGNPHGFGILLDAHRIRRCGVLRARVDPAGALHAPTTSGSRRQGHWIHGKMHGDGIKMYSDGTTFQGRWENGHRSLVGTLRFPGKGYYDGECKSHRPHGHGTYVYASGARREGQWDYGRACGEGAETYDNGDVFVGKWTGGGPYDGTYIWSNGQRYDGEFNSKSQSHGRGSMVYANGRHYEGQWLKDHRHGHGIMTYPDGTRYEGQWREGLWHGHGAVAYADGSRYEGQWVNDKRHGPGVMVYADGRRYEGQWSDGERHGNGVMIYADGDRYEGQWRNALFHGRGTLAYANGDHYEGEWCDDKKHGYGVYTWPSGKEYRGTYDKGQRRGQGTQTFADGSRLSGVWEDTVCAEPKVDAHRTGRPCLAGDLCAACLFVRQTST</sequence>
<evidence type="ECO:0000256" key="2">
    <source>
        <dbReference type="SAM" id="MobiDB-lite"/>
    </source>
</evidence>
<dbReference type="Gene3D" id="1.20.1280.50">
    <property type="match status" value="1"/>
</dbReference>
<protein>
    <submittedName>
        <fullName evidence="4">Morn repeat protein</fullName>
    </submittedName>
</protein>
<proteinExistence type="predicted"/>
<dbReference type="KEGG" id="vg:23462278"/>
<dbReference type="GeneID" id="23462278"/>
<dbReference type="SMART" id="SM00698">
    <property type="entry name" value="MORN"/>
    <property type="match status" value="12"/>
</dbReference>
<name>A0A0B5J956_9VIRU</name>
<dbReference type="InterPro" id="IPR036047">
    <property type="entry name" value="F-box-like_dom_sf"/>
</dbReference>
<dbReference type="InterPro" id="IPR003409">
    <property type="entry name" value="MORN"/>
</dbReference>
<feature type="domain" description="F-box" evidence="3">
    <location>
        <begin position="91"/>
        <end position="135"/>
    </location>
</feature>
<dbReference type="SUPFAM" id="SSF82185">
    <property type="entry name" value="Histone H3 K4-specific methyltransferase SET7/9 N-terminal domain"/>
    <property type="match status" value="3"/>
</dbReference>
<evidence type="ECO:0000256" key="1">
    <source>
        <dbReference type="ARBA" id="ARBA00022737"/>
    </source>
</evidence>
<dbReference type="FunFam" id="2.20.110.10:FF:000002">
    <property type="entry name" value="Phosphatidylinositol 4-phosphate 5-kinase 8"/>
    <property type="match status" value="2"/>
</dbReference>
<dbReference type="PANTHER" id="PTHR23084">
    <property type="entry name" value="PHOSPHATIDYLINOSITOL-4-PHOSPHATE 5-KINASE RELATED"/>
    <property type="match status" value="1"/>
</dbReference>
<organism evidence="4 5">
    <name type="scientific">Pandoravirus inopinatum</name>
    <dbReference type="NCBI Taxonomy" id="1605721"/>
    <lineage>
        <taxon>Viruses</taxon>
        <taxon>Pandoravirus</taxon>
    </lineage>
</organism>
<feature type="region of interest" description="Disordered" evidence="2">
    <location>
        <begin position="56"/>
        <end position="86"/>
    </location>
</feature>
<accession>A0A0B5J956</accession>
<dbReference type="Gene3D" id="2.20.110.10">
    <property type="entry name" value="Histone H3 K4-specific methyltransferase SET7/9 N-terminal domain"/>
    <property type="match status" value="6"/>
</dbReference>